<dbReference type="OrthoDB" id="1122256at2"/>
<dbReference type="EMBL" id="CDGG01000001">
    <property type="protein sequence ID" value="CEI84037.1"/>
    <property type="molecule type" value="Genomic_DNA"/>
</dbReference>
<proteinExistence type="predicted"/>
<sequence>MTGIIEFFKNLPKKKCAKCGNAMVNEKADCYGNICDDCDYPGR</sequence>
<keyword evidence="2" id="KW-1185">Reference proteome</keyword>
<reference evidence="1 2" key="1">
    <citation type="submission" date="2014-11" db="EMBL/GenBank/DDBJ databases">
        <authorList>
            <person name="Urmite Genomes Urmite Genomes"/>
        </authorList>
    </citation>
    <scope>NUCLEOTIDE SEQUENCE [LARGE SCALE GENOMIC DNA]</scope>
    <source>
        <strain evidence="1 2">Oc5</strain>
    </source>
</reference>
<organism evidence="1 2">
    <name type="scientific">Oceanobacillus oncorhynchi</name>
    <dbReference type="NCBI Taxonomy" id="545501"/>
    <lineage>
        <taxon>Bacteria</taxon>
        <taxon>Bacillati</taxon>
        <taxon>Bacillota</taxon>
        <taxon>Bacilli</taxon>
        <taxon>Bacillales</taxon>
        <taxon>Bacillaceae</taxon>
        <taxon>Oceanobacillus</taxon>
    </lineage>
</organism>
<dbReference type="Proteomes" id="UP000040453">
    <property type="component" value="Unassembled WGS sequence"/>
</dbReference>
<evidence type="ECO:0000313" key="2">
    <source>
        <dbReference type="Proteomes" id="UP000040453"/>
    </source>
</evidence>
<dbReference type="Pfam" id="PF14149">
    <property type="entry name" value="YhfH"/>
    <property type="match status" value="1"/>
</dbReference>
<evidence type="ECO:0008006" key="3">
    <source>
        <dbReference type="Google" id="ProtNLM"/>
    </source>
</evidence>
<protein>
    <recommendedName>
        <fullName evidence="3">YhfH-like protein</fullName>
    </recommendedName>
</protein>
<dbReference type="RefSeq" id="WP_084612985.1">
    <property type="nucleotide sequence ID" value="NZ_CAXOIH010000001.1"/>
</dbReference>
<evidence type="ECO:0000313" key="1">
    <source>
        <dbReference type="EMBL" id="CEI84037.1"/>
    </source>
</evidence>
<dbReference type="AlphaFoldDB" id="A0A0A1MXA6"/>
<gene>
    <name evidence="1" type="ORF">BN997_03970</name>
</gene>
<dbReference type="InterPro" id="IPR025432">
    <property type="entry name" value="YhfH-like"/>
</dbReference>
<name>A0A0A1MXA6_9BACI</name>
<accession>A0A0A1MXA6</accession>
<dbReference type="STRING" id="545501.BN997_03970"/>